<evidence type="ECO:0000313" key="2">
    <source>
        <dbReference type="EMBL" id="ARF49668.1"/>
    </source>
</evidence>
<dbReference type="OrthoDB" id="8446915at2"/>
<dbReference type="EMBL" id="AHIE01000008">
    <property type="protein sequence ID" value="EHU01366.1"/>
    <property type="molecule type" value="Genomic_DNA"/>
</dbReference>
<dbReference type="AlphaFoldDB" id="H3RBM7"/>
<dbReference type="Pfam" id="PF23961">
    <property type="entry name" value="Phage_tail_terminator_9"/>
    <property type="match status" value="1"/>
</dbReference>
<sequence length="182" mass="19972">MSSNTTGQPGWLTPQQAANVYDMPLEDQLTEWILGLSGLGDGMVRPRWQPEPLAIPPADVNWCAFGVTGIAADAGPAYVNQTDATAEQWRHELVECLASFYGPAGQQVAAQFRDGLAVNQNNDTLGQWGLTLADCDSIRPAPELINNQWVRRYDVMVRLRRKVISTWGIQSLTDAPFSISGE</sequence>
<dbReference type="RefSeq" id="WP_006118743.1">
    <property type="nucleotide sequence ID" value="NZ_AHIE01000008.1"/>
</dbReference>
<dbReference type="STRING" id="660596.DSJ_10170"/>
<feature type="domain" description="Phage neck terminator protein gp12-like" evidence="1">
    <location>
        <begin position="25"/>
        <end position="178"/>
    </location>
</feature>
<reference evidence="3" key="2">
    <citation type="submission" date="2012-01" db="EMBL/GenBank/DDBJ databases">
        <authorList>
            <person name="Biehl B.S."/>
            <person name="Ding Y."/>
            <person name="Dugan-Rocha S.P."/>
            <person name="Gibbs R.A."/>
            <person name="Glasner J.D."/>
            <person name="Kovar C."/>
            <person name="Muzny D.M."/>
            <person name="Neeno-Eckwall E.C."/>
            <person name="Perna N.T."/>
            <person name="Qin X."/>
            <person name="von Bodman S.B."/>
            <person name="Weinstock G.M."/>
        </authorList>
    </citation>
    <scope>NUCLEOTIDE SEQUENCE</scope>
    <source>
        <strain evidence="3">DC283</strain>
    </source>
</reference>
<protein>
    <submittedName>
        <fullName evidence="3">Putative bacteriophage protein</fullName>
    </submittedName>
</protein>
<evidence type="ECO:0000313" key="5">
    <source>
        <dbReference type="Proteomes" id="UP000192380"/>
    </source>
</evidence>
<evidence type="ECO:0000313" key="3">
    <source>
        <dbReference type="EMBL" id="EHU01366.1"/>
    </source>
</evidence>
<organism evidence="3 4">
    <name type="scientific">Pantoea stewartii subsp. stewartii DC283</name>
    <dbReference type="NCBI Taxonomy" id="660596"/>
    <lineage>
        <taxon>Bacteria</taxon>
        <taxon>Pseudomonadati</taxon>
        <taxon>Pseudomonadota</taxon>
        <taxon>Gammaproteobacteria</taxon>
        <taxon>Enterobacterales</taxon>
        <taxon>Erwiniaceae</taxon>
        <taxon>Pantoea</taxon>
    </lineage>
</organism>
<keyword evidence="5" id="KW-1185">Reference proteome</keyword>
<dbReference type="KEGG" id="pstw:DSJ_10170"/>
<dbReference type="InterPro" id="IPR057087">
    <property type="entry name" value="Gp12-like"/>
</dbReference>
<dbReference type="Proteomes" id="UP000192380">
    <property type="component" value="Chromosome"/>
</dbReference>
<reference evidence="2 5" key="3">
    <citation type="submission" date="2016-10" db="EMBL/GenBank/DDBJ databases">
        <title>Complete Genome Assembly of Pantoea stewartii subsp. stewartii DC283, a Corn Pathogen.</title>
        <authorList>
            <person name="Duong D.A."/>
            <person name="Stevens A.M."/>
            <person name="Jensen R.V."/>
        </authorList>
    </citation>
    <scope>NUCLEOTIDE SEQUENCE [LARGE SCALE GENOMIC DNA]</scope>
    <source>
        <strain evidence="2 5">DC283</strain>
    </source>
</reference>
<name>H3RBM7_PANSE</name>
<accession>H3RBM7</accession>
<reference evidence="3 4" key="1">
    <citation type="journal article" date="2012" name="Mol. Microbiol.">
        <title>The genetic and structural basis of two distinct terminal side branch residues in stewartan and amylovoran exopolysaccharides and their potential role in host adaptation.</title>
        <authorList>
            <person name="Wang X."/>
            <person name="Yang F."/>
            <person name="von Bodman S.B."/>
        </authorList>
    </citation>
    <scope>NUCLEOTIDE SEQUENCE [LARGE SCALE GENOMIC DNA]</scope>
    <source>
        <strain evidence="3 4">DC283</strain>
    </source>
</reference>
<evidence type="ECO:0000259" key="1">
    <source>
        <dbReference type="Pfam" id="PF23961"/>
    </source>
</evidence>
<gene>
    <name evidence="3" type="ORF">CKS_4119</name>
    <name evidence="2" type="ORF">DSJ_10170</name>
</gene>
<evidence type="ECO:0000313" key="4">
    <source>
        <dbReference type="Proteomes" id="UP000005050"/>
    </source>
</evidence>
<proteinExistence type="predicted"/>
<dbReference type="Proteomes" id="UP000005050">
    <property type="component" value="Unassembled WGS sequence"/>
</dbReference>
<dbReference type="EMBL" id="CP017581">
    <property type="protein sequence ID" value="ARF49668.1"/>
    <property type="molecule type" value="Genomic_DNA"/>
</dbReference>
<dbReference type="PATRIC" id="fig|660596.6.peg.1381"/>